<dbReference type="EMBL" id="RKMH01000006">
    <property type="protein sequence ID" value="RPA62304.1"/>
    <property type="molecule type" value="Genomic_DNA"/>
</dbReference>
<accession>A0A3N4HA52</accession>
<comment type="caution">
    <text evidence="1">The sequence shown here is derived from an EMBL/GenBank/DDBJ whole genome shotgun (WGS) entry which is preliminary data.</text>
</comment>
<protein>
    <submittedName>
        <fullName evidence="1">Uncharacterized protein</fullName>
    </submittedName>
</protein>
<gene>
    <name evidence="1" type="ORF">EF294_09925</name>
</gene>
<dbReference type="AlphaFoldDB" id="A0A3N4HA52"/>
<sequence length="63" mass="6796">MHTRTSGNHLRSVGAECTRAPVEERNVAVAGDVERMARTAPQRGAVGGEIQVIRTDRTPQIGK</sequence>
<proteinExistence type="predicted"/>
<reference evidence="1 2" key="1">
    <citation type="submission" date="2018-11" db="EMBL/GenBank/DDBJ databases">
        <title>Draft genome sequence of Gordonia sp. RS15-1S isolated from rice stems.</title>
        <authorList>
            <person name="Muangham S."/>
        </authorList>
    </citation>
    <scope>NUCLEOTIDE SEQUENCE [LARGE SCALE GENOMIC DNA]</scope>
    <source>
        <strain evidence="1 2">RS15-1S</strain>
    </source>
</reference>
<keyword evidence="2" id="KW-1185">Reference proteome</keyword>
<organism evidence="1 2">
    <name type="scientific">Gordonia oryzae</name>
    <dbReference type="NCBI Taxonomy" id="2487349"/>
    <lineage>
        <taxon>Bacteria</taxon>
        <taxon>Bacillati</taxon>
        <taxon>Actinomycetota</taxon>
        <taxon>Actinomycetes</taxon>
        <taxon>Mycobacteriales</taxon>
        <taxon>Gordoniaceae</taxon>
        <taxon>Gordonia</taxon>
    </lineage>
</organism>
<dbReference type="OrthoDB" id="9899245at2"/>
<dbReference type="Proteomes" id="UP000267536">
    <property type="component" value="Unassembled WGS sequence"/>
</dbReference>
<name>A0A3N4HA52_9ACTN</name>
<evidence type="ECO:0000313" key="1">
    <source>
        <dbReference type="EMBL" id="RPA62304.1"/>
    </source>
</evidence>
<evidence type="ECO:0000313" key="2">
    <source>
        <dbReference type="Proteomes" id="UP000267536"/>
    </source>
</evidence>